<dbReference type="InParanoid" id="A0A0P0XIM6"/>
<feature type="non-terminal residue" evidence="2">
    <location>
        <position position="1"/>
    </location>
</feature>
<reference evidence="2 3" key="2">
    <citation type="journal article" date="2013" name="Plant Cell Physiol.">
        <title>Rice Annotation Project Database (RAP-DB): an integrative and interactive database for rice genomics.</title>
        <authorList>
            <person name="Sakai H."/>
            <person name="Lee S.S."/>
            <person name="Tanaka T."/>
            <person name="Numa H."/>
            <person name="Kim J."/>
            <person name="Kawahara Y."/>
            <person name="Wakimoto H."/>
            <person name="Yang C.C."/>
            <person name="Iwamoto M."/>
            <person name="Abe T."/>
            <person name="Yamada Y."/>
            <person name="Muto A."/>
            <person name="Inokuchi H."/>
            <person name="Ikemura T."/>
            <person name="Matsumoto T."/>
            <person name="Sasaki T."/>
            <person name="Itoh T."/>
        </authorList>
    </citation>
    <scope>NUCLEOTIDE SEQUENCE [LARGE SCALE GENOMIC DNA]</scope>
    <source>
        <strain evidence="3">cv. Nipponbare</strain>
    </source>
</reference>
<feature type="region of interest" description="Disordered" evidence="1">
    <location>
        <begin position="83"/>
        <end position="143"/>
    </location>
</feature>
<name>A0A0P0XIM6_ORYSJ</name>
<dbReference type="AlphaFoldDB" id="A0A0P0XIM6"/>
<proteinExistence type="predicted"/>
<feature type="compositionally biased region" description="Polar residues" evidence="1">
    <location>
        <begin position="132"/>
        <end position="143"/>
    </location>
</feature>
<feature type="compositionally biased region" description="Pro residues" evidence="1">
    <location>
        <begin position="104"/>
        <end position="124"/>
    </location>
</feature>
<reference evidence="3" key="1">
    <citation type="journal article" date="2005" name="Nature">
        <title>The map-based sequence of the rice genome.</title>
        <authorList>
            <consortium name="International rice genome sequencing project (IRGSP)"/>
            <person name="Matsumoto T."/>
            <person name="Wu J."/>
            <person name="Kanamori H."/>
            <person name="Katayose Y."/>
            <person name="Fujisawa M."/>
            <person name="Namiki N."/>
            <person name="Mizuno H."/>
            <person name="Yamamoto K."/>
            <person name="Antonio B.A."/>
            <person name="Baba T."/>
            <person name="Sakata K."/>
            <person name="Nagamura Y."/>
            <person name="Aoki H."/>
            <person name="Arikawa K."/>
            <person name="Arita K."/>
            <person name="Bito T."/>
            <person name="Chiden Y."/>
            <person name="Fujitsuka N."/>
            <person name="Fukunaka R."/>
            <person name="Hamada M."/>
            <person name="Harada C."/>
            <person name="Hayashi A."/>
            <person name="Hijishita S."/>
            <person name="Honda M."/>
            <person name="Hosokawa S."/>
            <person name="Ichikawa Y."/>
            <person name="Idonuma A."/>
            <person name="Iijima M."/>
            <person name="Ikeda M."/>
            <person name="Ikeno M."/>
            <person name="Ito K."/>
            <person name="Ito S."/>
            <person name="Ito T."/>
            <person name="Ito Y."/>
            <person name="Ito Y."/>
            <person name="Iwabuchi A."/>
            <person name="Kamiya K."/>
            <person name="Karasawa W."/>
            <person name="Kurita K."/>
            <person name="Katagiri S."/>
            <person name="Kikuta A."/>
            <person name="Kobayashi H."/>
            <person name="Kobayashi N."/>
            <person name="Machita K."/>
            <person name="Maehara T."/>
            <person name="Masukawa M."/>
            <person name="Mizubayashi T."/>
            <person name="Mukai Y."/>
            <person name="Nagasaki H."/>
            <person name="Nagata Y."/>
            <person name="Naito S."/>
            <person name="Nakashima M."/>
            <person name="Nakama Y."/>
            <person name="Nakamichi Y."/>
            <person name="Nakamura M."/>
            <person name="Meguro A."/>
            <person name="Negishi M."/>
            <person name="Ohta I."/>
            <person name="Ohta T."/>
            <person name="Okamoto M."/>
            <person name="Ono N."/>
            <person name="Saji S."/>
            <person name="Sakaguchi M."/>
            <person name="Sakai K."/>
            <person name="Shibata M."/>
            <person name="Shimokawa T."/>
            <person name="Song J."/>
            <person name="Takazaki Y."/>
            <person name="Terasawa K."/>
            <person name="Tsugane M."/>
            <person name="Tsuji K."/>
            <person name="Ueda S."/>
            <person name="Waki K."/>
            <person name="Yamagata H."/>
            <person name="Yamamoto M."/>
            <person name="Yamamoto S."/>
            <person name="Yamane H."/>
            <person name="Yoshiki S."/>
            <person name="Yoshihara R."/>
            <person name="Yukawa K."/>
            <person name="Zhong H."/>
            <person name="Yano M."/>
            <person name="Yuan Q."/>
            <person name="Ouyang S."/>
            <person name="Liu J."/>
            <person name="Jones K.M."/>
            <person name="Gansberger K."/>
            <person name="Moffat K."/>
            <person name="Hill J."/>
            <person name="Bera J."/>
            <person name="Fadrosh D."/>
            <person name="Jin S."/>
            <person name="Johri S."/>
            <person name="Kim M."/>
            <person name="Overton L."/>
            <person name="Reardon M."/>
            <person name="Tsitrin T."/>
            <person name="Vuong H."/>
            <person name="Weaver B."/>
            <person name="Ciecko A."/>
            <person name="Tallon L."/>
            <person name="Jackson J."/>
            <person name="Pai G."/>
            <person name="Aken S.V."/>
            <person name="Utterback T."/>
            <person name="Reidmuller S."/>
            <person name="Feldblyum T."/>
            <person name="Hsiao J."/>
            <person name="Zismann V."/>
            <person name="Iobst S."/>
            <person name="de Vazeille A.R."/>
            <person name="Buell C.R."/>
            <person name="Ying K."/>
            <person name="Li Y."/>
            <person name="Lu T."/>
            <person name="Huang Y."/>
            <person name="Zhao Q."/>
            <person name="Feng Q."/>
            <person name="Zhang L."/>
            <person name="Zhu J."/>
            <person name="Weng Q."/>
            <person name="Mu J."/>
            <person name="Lu Y."/>
            <person name="Fan D."/>
            <person name="Liu Y."/>
            <person name="Guan J."/>
            <person name="Zhang Y."/>
            <person name="Yu S."/>
            <person name="Liu X."/>
            <person name="Zhang Y."/>
            <person name="Hong G."/>
            <person name="Han B."/>
            <person name="Choisne N."/>
            <person name="Demange N."/>
            <person name="Orjeda G."/>
            <person name="Samain S."/>
            <person name="Cattolico L."/>
            <person name="Pelletier E."/>
            <person name="Couloux A."/>
            <person name="Segurens B."/>
            <person name="Wincker P."/>
            <person name="D'Hont A."/>
            <person name="Scarpelli C."/>
            <person name="Weissenbach J."/>
            <person name="Salanoubat M."/>
            <person name="Quetier F."/>
            <person name="Yu Y."/>
            <person name="Kim H.R."/>
            <person name="Rambo T."/>
            <person name="Currie J."/>
            <person name="Collura K."/>
            <person name="Luo M."/>
            <person name="Yang T."/>
            <person name="Ammiraju J.S.S."/>
            <person name="Engler F."/>
            <person name="Soderlund C."/>
            <person name="Wing R.A."/>
            <person name="Palmer L.E."/>
            <person name="de la Bastide M."/>
            <person name="Spiegel L."/>
            <person name="Nascimento L."/>
            <person name="Zutavern T."/>
            <person name="O'Shaughnessy A."/>
            <person name="Dike S."/>
            <person name="Dedhia N."/>
            <person name="Preston R."/>
            <person name="Balija V."/>
            <person name="McCombie W.R."/>
            <person name="Chow T."/>
            <person name="Chen H."/>
            <person name="Chung M."/>
            <person name="Chen C."/>
            <person name="Shaw J."/>
            <person name="Wu H."/>
            <person name="Hsiao K."/>
            <person name="Chao Y."/>
            <person name="Chu M."/>
            <person name="Cheng C."/>
            <person name="Hour A."/>
            <person name="Lee P."/>
            <person name="Lin S."/>
            <person name="Lin Y."/>
            <person name="Liou J."/>
            <person name="Liu S."/>
            <person name="Hsing Y."/>
            <person name="Raghuvanshi S."/>
            <person name="Mohanty A."/>
            <person name="Bharti A.K."/>
            <person name="Gaur A."/>
            <person name="Gupta V."/>
            <person name="Kumar D."/>
            <person name="Ravi V."/>
            <person name="Vij S."/>
            <person name="Kapur A."/>
            <person name="Khurana P."/>
            <person name="Khurana P."/>
            <person name="Khurana J.P."/>
            <person name="Tyagi A.K."/>
            <person name="Gaikwad K."/>
            <person name="Singh A."/>
            <person name="Dalal V."/>
            <person name="Srivastava S."/>
            <person name="Dixit A."/>
            <person name="Pal A.K."/>
            <person name="Ghazi I.A."/>
            <person name="Yadav M."/>
            <person name="Pandit A."/>
            <person name="Bhargava A."/>
            <person name="Sureshbabu K."/>
            <person name="Batra K."/>
            <person name="Sharma T.R."/>
            <person name="Mohapatra T."/>
            <person name="Singh N.K."/>
            <person name="Messing J."/>
            <person name="Nelson A.B."/>
            <person name="Fuks G."/>
            <person name="Kavchok S."/>
            <person name="Keizer G."/>
            <person name="Linton E."/>
            <person name="Llaca V."/>
            <person name="Song R."/>
            <person name="Tanyolac B."/>
            <person name="Young S."/>
            <person name="Ho-Il K."/>
            <person name="Hahn J.H."/>
            <person name="Sangsakoo G."/>
            <person name="Vanavichit A."/>
            <person name="de Mattos Luiz.A.T."/>
            <person name="Zimmer P.D."/>
            <person name="Malone G."/>
            <person name="Dellagostin O."/>
            <person name="de Oliveira A.C."/>
            <person name="Bevan M."/>
            <person name="Bancroft I."/>
            <person name="Minx P."/>
            <person name="Cordum H."/>
            <person name="Wilson R."/>
            <person name="Cheng Z."/>
            <person name="Jin W."/>
            <person name="Jiang J."/>
            <person name="Leong S.A."/>
            <person name="Iwama H."/>
            <person name="Gojobori T."/>
            <person name="Itoh T."/>
            <person name="Niimura Y."/>
            <person name="Fujii Y."/>
            <person name="Habara T."/>
            <person name="Sakai H."/>
            <person name="Sato Y."/>
            <person name="Wilson G."/>
            <person name="Kumar K."/>
            <person name="McCouch S."/>
            <person name="Juretic N."/>
            <person name="Hoen D."/>
            <person name="Wright S."/>
            <person name="Bruskiewich R."/>
            <person name="Bureau T."/>
            <person name="Miyao A."/>
            <person name="Hirochika H."/>
            <person name="Nishikawa T."/>
            <person name="Kadowaki K."/>
            <person name="Sugiura M."/>
            <person name="Burr B."/>
            <person name="Sasaki T."/>
        </authorList>
    </citation>
    <scope>NUCLEOTIDE SEQUENCE [LARGE SCALE GENOMIC DNA]</scope>
    <source>
        <strain evidence="3">cv. Nipponbare</strain>
    </source>
</reference>
<dbReference type="EMBL" id="AP014965">
    <property type="protein sequence ID" value="BAT06943.1"/>
    <property type="molecule type" value="Genomic_DNA"/>
</dbReference>
<evidence type="ECO:0000313" key="2">
    <source>
        <dbReference type="EMBL" id="BAT06943.1"/>
    </source>
</evidence>
<reference evidence="2 3" key="3">
    <citation type="journal article" date="2013" name="Rice">
        <title>Improvement of the Oryza sativa Nipponbare reference genome using next generation sequence and optical map data.</title>
        <authorList>
            <person name="Kawahara Y."/>
            <person name="de la Bastide M."/>
            <person name="Hamilton J.P."/>
            <person name="Kanamori H."/>
            <person name="McCombie W.R."/>
            <person name="Ouyang S."/>
            <person name="Schwartz D.C."/>
            <person name="Tanaka T."/>
            <person name="Wu J."/>
            <person name="Zhou S."/>
            <person name="Childs K.L."/>
            <person name="Davidson R.M."/>
            <person name="Lin H."/>
            <person name="Quesada-Ocampo L."/>
            <person name="Vaillancourt B."/>
            <person name="Sakai H."/>
            <person name="Lee S.S."/>
            <person name="Kim J."/>
            <person name="Numa H."/>
            <person name="Itoh T."/>
            <person name="Buell C.R."/>
            <person name="Matsumoto T."/>
        </authorList>
    </citation>
    <scope>NUCLEOTIDE SEQUENCE [LARGE SCALE GENOMIC DNA]</scope>
    <source>
        <strain evidence="3">cv. Nipponbare</strain>
    </source>
</reference>
<feature type="region of interest" description="Disordered" evidence="1">
    <location>
        <begin position="24"/>
        <end position="47"/>
    </location>
</feature>
<keyword evidence="3" id="KW-1185">Reference proteome</keyword>
<evidence type="ECO:0000313" key="3">
    <source>
        <dbReference type="Proteomes" id="UP000059680"/>
    </source>
</evidence>
<protein>
    <submittedName>
        <fullName evidence="2">Os09g0131000 protein</fullName>
    </submittedName>
</protein>
<sequence>GSLHHAPLPNRSPRSLRRRLLCSRASARRADPRRHRQRSPPRCPSAHCNDIAPPSVHPLTCAPIPPFTIGGRLPFQPRRPAIPLSAARSHPSPHHFLRTSPAIRPHPSPHYPLPTSPAIHPLPPARRRSTAAGFTNRHNQPHT</sequence>
<accession>A0A0P0XIM6</accession>
<evidence type="ECO:0000256" key="1">
    <source>
        <dbReference type="SAM" id="MobiDB-lite"/>
    </source>
</evidence>
<dbReference type="Proteomes" id="UP000059680">
    <property type="component" value="Chromosome 9"/>
</dbReference>
<dbReference type="Gramene" id="Os09t0131000-01">
    <property type="protein sequence ID" value="Os09t0131000-01"/>
    <property type="gene ID" value="Os09g0131000"/>
</dbReference>
<dbReference type="PaxDb" id="39947-A0A0P0XIM6"/>
<organism evidence="2 3">
    <name type="scientific">Oryza sativa subsp. japonica</name>
    <name type="common">Rice</name>
    <dbReference type="NCBI Taxonomy" id="39947"/>
    <lineage>
        <taxon>Eukaryota</taxon>
        <taxon>Viridiplantae</taxon>
        <taxon>Streptophyta</taxon>
        <taxon>Embryophyta</taxon>
        <taxon>Tracheophyta</taxon>
        <taxon>Spermatophyta</taxon>
        <taxon>Magnoliopsida</taxon>
        <taxon>Liliopsida</taxon>
        <taxon>Poales</taxon>
        <taxon>Poaceae</taxon>
        <taxon>BOP clade</taxon>
        <taxon>Oryzoideae</taxon>
        <taxon>Oryzeae</taxon>
        <taxon>Oryzinae</taxon>
        <taxon>Oryza</taxon>
        <taxon>Oryza sativa</taxon>
    </lineage>
</organism>
<gene>
    <name evidence="2" type="ordered locus">Os09g0131000</name>
    <name evidence="2" type="ORF">OSNPB_090131000</name>
</gene>